<name>A0ABT2FKP2_9GAMM</name>
<protein>
    <recommendedName>
        <fullName evidence="4">Protein Syd</fullName>
    </recommendedName>
</protein>
<gene>
    <name evidence="4 5" type="primary">syd</name>
    <name evidence="5" type="ORF">L9G74_10520</name>
</gene>
<sequence length="211" mass="24261">MSCAVALSQWLAQYQQRYQQTLHECPRHYSQGEPSLCRQQDYAEPVQWCHVARTEAGSFDNVRQALEIELHQDIEAFYGSHWAGPLHFDAPWGVGELLQVWNEDDFARLQQNLIGHLMMKRKLKQAPSWFIGVTDSDDMICVKNEEGSVWLERPGQEPSTLLAPSIEAFLQQIQPRVAPAVEYVEQEASSVDHPGIFASLKRMWHNLFGRK</sequence>
<comment type="similarity">
    <text evidence="4">Belongs to the Syd family.</text>
</comment>
<evidence type="ECO:0000256" key="2">
    <source>
        <dbReference type="ARBA" id="ARBA00022519"/>
    </source>
</evidence>
<keyword evidence="6" id="KW-1185">Reference proteome</keyword>
<dbReference type="Proteomes" id="UP001201549">
    <property type="component" value="Unassembled WGS sequence"/>
</dbReference>
<keyword evidence="3 4" id="KW-0472">Membrane</keyword>
<reference evidence="6" key="2">
    <citation type="submission" date="2023-07" db="EMBL/GenBank/DDBJ databases">
        <title>Shewanella mangrovi sp. nov., an acetaldehyde- degrading bacterium isolated from mangrove sediment.</title>
        <authorList>
            <person name="Liu Y."/>
        </authorList>
    </citation>
    <scope>NUCLEOTIDE SEQUENCE [LARGE SCALE GENOMIC DNA]</scope>
    <source>
        <strain evidence="6">C32</strain>
    </source>
</reference>
<keyword evidence="2 4" id="KW-0997">Cell inner membrane</keyword>
<dbReference type="Pfam" id="PF07348">
    <property type="entry name" value="Syd"/>
    <property type="match status" value="1"/>
</dbReference>
<dbReference type="HAMAP" id="MF_01104">
    <property type="entry name" value="Syd"/>
    <property type="match status" value="1"/>
</dbReference>
<dbReference type="Gene3D" id="3.40.1580.20">
    <property type="entry name" value="Syd protein"/>
    <property type="match status" value="1"/>
</dbReference>
<comment type="subcellular location">
    <subcellularLocation>
        <location evidence="4">Cell inner membrane</location>
        <topology evidence="4">Peripheral membrane protein</topology>
        <orientation evidence="4">Cytoplasmic side</orientation>
    </subcellularLocation>
    <text evidence="4">Loosely associated with the cytoplasmic side of the inner membrane, probably via SecY.</text>
</comment>
<evidence type="ECO:0000256" key="4">
    <source>
        <dbReference type="HAMAP-Rule" id="MF_01104"/>
    </source>
</evidence>
<dbReference type="NCBIfam" id="NF003439">
    <property type="entry name" value="PRK04968.1"/>
    <property type="match status" value="1"/>
</dbReference>
<dbReference type="InterPro" id="IPR038228">
    <property type="entry name" value="Syd_sf"/>
</dbReference>
<dbReference type="CDD" id="cd16323">
    <property type="entry name" value="Syd"/>
    <property type="match status" value="1"/>
</dbReference>
<comment type="function">
    <text evidence="4">Interacts with the SecY protein in vivo. May bind preferentially to an uncomplexed state of SecY, thus functioning either as a chelating agent for excess SecY in the cell or as a regulatory factor that negatively controls the translocase function.</text>
</comment>
<dbReference type="EMBL" id="JAKOGG010000005">
    <property type="protein sequence ID" value="MCS4556878.1"/>
    <property type="molecule type" value="Genomic_DNA"/>
</dbReference>
<evidence type="ECO:0000256" key="1">
    <source>
        <dbReference type="ARBA" id="ARBA00022475"/>
    </source>
</evidence>
<organism evidence="5 6">
    <name type="scientific">Shewanella electrica</name>
    <dbReference type="NCBI Taxonomy" id="515560"/>
    <lineage>
        <taxon>Bacteria</taxon>
        <taxon>Pseudomonadati</taxon>
        <taxon>Pseudomonadota</taxon>
        <taxon>Gammaproteobacteria</taxon>
        <taxon>Alteromonadales</taxon>
        <taxon>Shewanellaceae</taxon>
        <taxon>Shewanella</taxon>
    </lineage>
</organism>
<evidence type="ECO:0000256" key="3">
    <source>
        <dbReference type="ARBA" id="ARBA00023136"/>
    </source>
</evidence>
<dbReference type="InterPro" id="IPR009948">
    <property type="entry name" value="Syd"/>
</dbReference>
<dbReference type="RefSeq" id="WP_238896265.1">
    <property type="nucleotide sequence ID" value="NZ_JAKOGG010000005.1"/>
</dbReference>
<accession>A0ABT2FKP2</accession>
<keyword evidence="1 4" id="KW-1003">Cell membrane</keyword>
<evidence type="ECO:0000313" key="6">
    <source>
        <dbReference type="Proteomes" id="UP001201549"/>
    </source>
</evidence>
<proteinExistence type="inferred from homology"/>
<evidence type="ECO:0000313" key="5">
    <source>
        <dbReference type="EMBL" id="MCS4556878.1"/>
    </source>
</evidence>
<comment type="caution">
    <text evidence="5">The sequence shown here is derived from an EMBL/GenBank/DDBJ whole genome shotgun (WGS) entry which is preliminary data.</text>
</comment>
<reference evidence="5 6" key="1">
    <citation type="submission" date="2022-02" db="EMBL/GenBank/DDBJ databases">
        <authorList>
            <person name="Zhuang L."/>
        </authorList>
    </citation>
    <scope>NUCLEOTIDE SEQUENCE [LARGE SCALE GENOMIC DNA]</scope>
    <source>
        <strain evidence="5 6">C32</strain>
    </source>
</reference>